<sequence length="73" mass="8559">MIYFKKGAAALFFLKSDNFKNLSTGLLTKNQKSLSLIFNIHKLIHGFDMVIPNLWITLELCVYFFYTFKVSFK</sequence>
<proteinExistence type="predicted"/>
<organism evidence="2 3">
    <name type="scientific">Peribacillus simplex NBRC 15720 = DSM 1321</name>
    <dbReference type="NCBI Taxonomy" id="1349754"/>
    <lineage>
        <taxon>Bacteria</taxon>
        <taxon>Bacillati</taxon>
        <taxon>Bacillota</taxon>
        <taxon>Bacilli</taxon>
        <taxon>Bacillales</taxon>
        <taxon>Bacillaceae</taxon>
        <taxon>Peribacillus</taxon>
    </lineage>
</organism>
<evidence type="ECO:0000313" key="3">
    <source>
        <dbReference type="Proteomes" id="UP000214618"/>
    </source>
</evidence>
<protein>
    <submittedName>
        <fullName evidence="2">Uncharacterized protein</fullName>
    </submittedName>
</protein>
<keyword evidence="1" id="KW-1133">Transmembrane helix</keyword>
<keyword evidence="1" id="KW-0472">Membrane</keyword>
<evidence type="ECO:0000256" key="1">
    <source>
        <dbReference type="SAM" id="Phobius"/>
    </source>
</evidence>
<evidence type="ECO:0000313" key="2">
    <source>
        <dbReference type="EMBL" id="ASS94753.1"/>
    </source>
</evidence>
<feature type="transmembrane region" description="Helical" evidence="1">
    <location>
        <begin position="43"/>
        <end position="66"/>
    </location>
</feature>
<name>A0A223EHS6_9BACI</name>
<reference evidence="2 3" key="1">
    <citation type="submission" date="2016-10" db="EMBL/GenBank/DDBJ databases">
        <title>The whole genome sequencing and assembly of Bacillus simplex DSM 1321 strain.</title>
        <authorList>
            <person name="Park M.-K."/>
            <person name="Lee Y.-J."/>
            <person name="Yi H."/>
            <person name="Bahn Y.-S."/>
            <person name="Kim J.F."/>
            <person name="Lee D.-W."/>
        </authorList>
    </citation>
    <scope>NUCLEOTIDE SEQUENCE [LARGE SCALE GENOMIC DNA]</scope>
    <source>
        <strain evidence="2 3">DSM 1321</strain>
    </source>
</reference>
<dbReference type="EMBL" id="CP017704">
    <property type="protein sequence ID" value="ASS94753.1"/>
    <property type="molecule type" value="Genomic_DNA"/>
</dbReference>
<keyword evidence="1" id="KW-0812">Transmembrane</keyword>
<dbReference type="AlphaFoldDB" id="A0A223EHS6"/>
<accession>A0A223EHS6</accession>
<dbReference type="Proteomes" id="UP000214618">
    <property type="component" value="Chromosome"/>
</dbReference>
<gene>
    <name evidence="2" type="ORF">BS1321_13000</name>
</gene>